<dbReference type="InterPro" id="IPR015424">
    <property type="entry name" value="PyrdxlP-dep_Trfase"/>
</dbReference>
<dbReference type="Gene3D" id="3.40.640.10">
    <property type="entry name" value="Type I PLP-dependent aspartate aminotransferase-like (Major domain)"/>
    <property type="match status" value="1"/>
</dbReference>
<dbReference type="GO" id="GO:0000271">
    <property type="term" value="P:polysaccharide biosynthetic process"/>
    <property type="evidence" value="ECO:0007669"/>
    <property type="project" value="TreeGrafter"/>
</dbReference>
<feature type="chain" id="PRO_5030160850" description="Aminotransferase class I/classII domain-containing protein" evidence="1">
    <location>
        <begin position="26"/>
        <end position="456"/>
    </location>
</feature>
<evidence type="ECO:0000256" key="1">
    <source>
        <dbReference type="SAM" id="SignalP"/>
    </source>
</evidence>
<dbReference type="GO" id="GO:0030170">
    <property type="term" value="F:pyridoxal phosphate binding"/>
    <property type="evidence" value="ECO:0007669"/>
    <property type="project" value="TreeGrafter"/>
</dbReference>
<dbReference type="AlphaFoldDB" id="A0A6V1XH19"/>
<dbReference type="PANTHER" id="PTHR30244">
    <property type="entry name" value="TRANSAMINASE"/>
    <property type="match status" value="1"/>
</dbReference>
<dbReference type="InterPro" id="IPR015421">
    <property type="entry name" value="PyrdxlP-dep_Trfase_major"/>
</dbReference>
<feature type="signal peptide" evidence="1">
    <location>
        <begin position="1"/>
        <end position="25"/>
    </location>
</feature>
<name>A0A6V1XH19_HETAK</name>
<evidence type="ECO:0000313" key="2">
    <source>
        <dbReference type="EMBL" id="CAE0655899.1"/>
    </source>
</evidence>
<accession>A0A6V1XH19</accession>
<dbReference type="GO" id="GO:0008483">
    <property type="term" value="F:transaminase activity"/>
    <property type="evidence" value="ECO:0007669"/>
    <property type="project" value="TreeGrafter"/>
</dbReference>
<dbReference type="Pfam" id="PF01041">
    <property type="entry name" value="DegT_DnrJ_EryC1"/>
    <property type="match status" value="1"/>
</dbReference>
<protein>
    <recommendedName>
        <fullName evidence="3">Aminotransferase class I/classII domain-containing protein</fullName>
    </recommendedName>
</protein>
<dbReference type="PANTHER" id="PTHR30244:SF34">
    <property type="entry name" value="DTDP-4-AMINO-4,6-DIDEOXYGALACTOSE TRANSAMINASE"/>
    <property type="match status" value="1"/>
</dbReference>
<gene>
    <name evidence="2" type="ORF">HAKA00212_LOCUS27033</name>
</gene>
<organism evidence="2">
    <name type="scientific">Heterosigma akashiwo</name>
    <name type="common">Chromophytic alga</name>
    <name type="synonym">Heterosigma carterae</name>
    <dbReference type="NCBI Taxonomy" id="2829"/>
    <lineage>
        <taxon>Eukaryota</taxon>
        <taxon>Sar</taxon>
        <taxon>Stramenopiles</taxon>
        <taxon>Ochrophyta</taxon>
        <taxon>Raphidophyceae</taxon>
        <taxon>Chattonellales</taxon>
        <taxon>Chattonellaceae</taxon>
        <taxon>Heterosigma</taxon>
    </lineage>
</organism>
<dbReference type="EMBL" id="HBIU01062861">
    <property type="protein sequence ID" value="CAE0655899.1"/>
    <property type="molecule type" value="Transcribed_RNA"/>
</dbReference>
<sequence>MPRFSFSICSLLLVFLCVAVRGVSAFSLTTASPVVKNELAAVLDKGTQYDFTEDEKSGMHPAKYLVNKADFTPYMENVKRVVETGKLFRYANKNPADNECACLEKEFQNLFGFDHALSLNSCSSAILLGLISMGLKPGDKVLMPAFTFVAVPSAVVWAQGEVVLCEIDDNYALDLDDLEKKIEETGSRFLLMSYMRGHVPDMDRLKAIIKKYDLKVLEDCAHALGVEWKGEQLGKIGQCAAFSFQSNKIVDAGEGGILATNDPEIMIKSTLLAGCYEANILKHYDLEPYRDMVDSYLGTLAHFNFRMSNLQAAMIKPQLVEVEERTVLHNENYEVIDWALDQTEMQLCGFEPHTRPSLDSLQIQLNGLTEPQLRRFLELCGDHKIPMGGFLDNNARAFWNWKFLGEEACAIERCPKTYDIVRRAVDLRLPHHMTKAQNFDMCMRLNAIYRQAKQEA</sequence>
<evidence type="ECO:0008006" key="3">
    <source>
        <dbReference type="Google" id="ProtNLM"/>
    </source>
</evidence>
<reference evidence="2" key="1">
    <citation type="submission" date="2021-01" db="EMBL/GenBank/DDBJ databases">
        <authorList>
            <person name="Corre E."/>
            <person name="Pelletier E."/>
            <person name="Niang G."/>
            <person name="Scheremetjew M."/>
            <person name="Finn R."/>
            <person name="Kale V."/>
            <person name="Holt S."/>
            <person name="Cochrane G."/>
            <person name="Meng A."/>
            <person name="Brown T."/>
            <person name="Cohen L."/>
        </authorList>
    </citation>
    <scope>NUCLEOTIDE SEQUENCE</scope>
    <source>
        <strain evidence="2">CCMP3107</strain>
    </source>
</reference>
<dbReference type="InterPro" id="IPR000653">
    <property type="entry name" value="DegT/StrS_aminotransferase"/>
</dbReference>
<dbReference type="SUPFAM" id="SSF53383">
    <property type="entry name" value="PLP-dependent transferases"/>
    <property type="match status" value="1"/>
</dbReference>
<keyword evidence="1" id="KW-0732">Signal</keyword>
<proteinExistence type="predicted"/>